<dbReference type="GO" id="GO:0016705">
    <property type="term" value="F:oxidoreductase activity, acting on paired donors, with incorporation or reduction of molecular oxygen"/>
    <property type="evidence" value="ECO:0007669"/>
    <property type="project" value="InterPro"/>
</dbReference>
<name>A0A0N1H0I7_9EURO</name>
<proteinExistence type="predicted"/>
<evidence type="ECO:0000256" key="2">
    <source>
        <dbReference type="SAM" id="Phobius"/>
    </source>
</evidence>
<keyword evidence="2" id="KW-1133">Transmembrane helix</keyword>
<dbReference type="InterPro" id="IPR036396">
    <property type="entry name" value="Cyt_P450_sf"/>
</dbReference>
<keyword evidence="2" id="KW-0472">Membrane</keyword>
<dbReference type="RefSeq" id="XP_017997218.1">
    <property type="nucleotide sequence ID" value="XM_018141469.1"/>
</dbReference>
<evidence type="ECO:0000313" key="3">
    <source>
        <dbReference type="EMBL" id="KPI37255.1"/>
    </source>
</evidence>
<dbReference type="OrthoDB" id="3934656at2759"/>
<keyword evidence="3" id="KW-0489">Methyltransferase</keyword>
<dbReference type="InterPro" id="IPR050121">
    <property type="entry name" value="Cytochrome_P450_monoxygenase"/>
</dbReference>
<feature type="region of interest" description="Disordered" evidence="1">
    <location>
        <begin position="267"/>
        <end position="296"/>
    </location>
</feature>
<sequence>MLDTILRLSVSGGLQLLSVAFCSYVVIWVVYTRFFHPLSKFPGPFLASVTDWWYFFSLRLKFIDNHRYTLHRRYDTPACRAVRIRPNAVSISDPRAMDIAFGHHPLWVKSEFYESFNPHISGGRELFSMRSGADHGPLKRIVGPLFSVKTMTDYEPCVDRTIASFRRRLDLASQGGQTVALPRLFSQYTLDVIGEVFWGKEGGFGGLVNDVDYKSWSWMLSNMIGPLSVTGYAPRGMRTLYLLTQLASSSKVRGGISSHEKLVQEAKDAVSQKVRERQRRKAGDPEKQSTAGAGTPRSLMDRMLDIVDETAHKEGPQKFTEGDTAALMYDMLMGGFDTTSIALQHAFYNLLRNPHYFAKLRTEIDAAYADGTLPDTGELRYLDTLKLPFLGACIQESWRLTMGVFGFPRTVPPGGCALPDGTTLPGGVDVTLNPDVVHFATEIFGERPEEYIPERWLVDTNVKDQEAEKERVRLMEHYF</sequence>
<dbReference type="GO" id="GO:0020037">
    <property type="term" value="F:heme binding"/>
    <property type="evidence" value="ECO:0007669"/>
    <property type="project" value="InterPro"/>
</dbReference>
<dbReference type="GO" id="GO:0008168">
    <property type="term" value="F:methyltransferase activity"/>
    <property type="evidence" value="ECO:0007669"/>
    <property type="project" value="UniProtKB-KW"/>
</dbReference>
<comment type="caution">
    <text evidence="3">The sequence shown here is derived from an EMBL/GenBank/DDBJ whole genome shotgun (WGS) entry which is preliminary data.</text>
</comment>
<feature type="transmembrane region" description="Helical" evidence="2">
    <location>
        <begin position="12"/>
        <end position="31"/>
    </location>
</feature>
<keyword evidence="4" id="KW-1185">Reference proteome</keyword>
<dbReference type="GO" id="GO:0032259">
    <property type="term" value="P:methylation"/>
    <property type="evidence" value="ECO:0007669"/>
    <property type="project" value="UniProtKB-KW"/>
</dbReference>
<dbReference type="PANTHER" id="PTHR24305">
    <property type="entry name" value="CYTOCHROME P450"/>
    <property type="match status" value="1"/>
</dbReference>
<gene>
    <name evidence="3" type="ORF">AB675_1569</name>
</gene>
<evidence type="ECO:0000313" key="4">
    <source>
        <dbReference type="Proteomes" id="UP000038010"/>
    </source>
</evidence>
<dbReference type="GeneID" id="28733349"/>
<evidence type="ECO:0000256" key="1">
    <source>
        <dbReference type="SAM" id="MobiDB-lite"/>
    </source>
</evidence>
<feature type="compositionally biased region" description="Basic and acidic residues" evidence="1">
    <location>
        <begin position="267"/>
        <end position="287"/>
    </location>
</feature>
<dbReference type="Pfam" id="PF00067">
    <property type="entry name" value="p450"/>
    <property type="match status" value="1"/>
</dbReference>
<dbReference type="VEuPathDB" id="FungiDB:AB675_1569"/>
<protein>
    <submittedName>
        <fullName evidence="3">Pisatin demethylase</fullName>
    </submittedName>
</protein>
<dbReference type="EMBL" id="LFJN01000025">
    <property type="protein sequence ID" value="KPI37255.1"/>
    <property type="molecule type" value="Genomic_DNA"/>
</dbReference>
<dbReference type="SUPFAM" id="SSF48264">
    <property type="entry name" value="Cytochrome P450"/>
    <property type="match status" value="1"/>
</dbReference>
<dbReference type="InterPro" id="IPR001128">
    <property type="entry name" value="Cyt_P450"/>
</dbReference>
<dbReference type="AlphaFoldDB" id="A0A0N1H0I7"/>
<keyword evidence="2" id="KW-0812">Transmembrane</keyword>
<accession>A0A0N1H0I7</accession>
<reference evidence="3 4" key="1">
    <citation type="submission" date="2015-06" db="EMBL/GenBank/DDBJ databases">
        <title>Draft genome of the ant-associated black yeast Phialophora attae CBS 131958.</title>
        <authorList>
            <person name="Moreno L.F."/>
            <person name="Stielow B.J."/>
            <person name="de Hoog S."/>
            <person name="Vicente V.A."/>
            <person name="Weiss V.A."/>
            <person name="de Vries M."/>
            <person name="Cruz L.M."/>
            <person name="Souza E.M."/>
        </authorList>
    </citation>
    <scope>NUCLEOTIDE SEQUENCE [LARGE SCALE GENOMIC DNA]</scope>
    <source>
        <strain evidence="3 4">CBS 131958</strain>
    </source>
</reference>
<dbReference type="STRING" id="1664694.A0A0N1H0I7"/>
<dbReference type="Gene3D" id="1.10.630.10">
    <property type="entry name" value="Cytochrome P450"/>
    <property type="match status" value="1"/>
</dbReference>
<organism evidence="3 4">
    <name type="scientific">Cyphellophora attinorum</name>
    <dbReference type="NCBI Taxonomy" id="1664694"/>
    <lineage>
        <taxon>Eukaryota</taxon>
        <taxon>Fungi</taxon>
        <taxon>Dikarya</taxon>
        <taxon>Ascomycota</taxon>
        <taxon>Pezizomycotina</taxon>
        <taxon>Eurotiomycetes</taxon>
        <taxon>Chaetothyriomycetidae</taxon>
        <taxon>Chaetothyriales</taxon>
        <taxon>Cyphellophoraceae</taxon>
        <taxon>Cyphellophora</taxon>
    </lineage>
</organism>
<keyword evidence="3" id="KW-0808">Transferase</keyword>
<dbReference type="GO" id="GO:0005506">
    <property type="term" value="F:iron ion binding"/>
    <property type="evidence" value="ECO:0007669"/>
    <property type="project" value="InterPro"/>
</dbReference>
<dbReference type="GO" id="GO:0004497">
    <property type="term" value="F:monooxygenase activity"/>
    <property type="evidence" value="ECO:0007669"/>
    <property type="project" value="InterPro"/>
</dbReference>
<dbReference type="PANTHER" id="PTHR24305:SF229">
    <property type="entry name" value="P450, PUTATIVE (EUROFUNG)-RELATED"/>
    <property type="match status" value="1"/>
</dbReference>
<dbReference type="Proteomes" id="UP000038010">
    <property type="component" value="Unassembled WGS sequence"/>
</dbReference>